<evidence type="ECO:0000313" key="2">
    <source>
        <dbReference type="Proteomes" id="UP000035642"/>
    </source>
</evidence>
<keyword evidence="1" id="KW-0732">Signal</keyword>
<sequence length="120" mass="12931">MPSLLVYAAIVCAVAAGDIVKSSPKAIGPCILNRCSRGFMCVHAECVPDPDLIEELGPCVNTLCPETYQCNDNICIRPMQVAISARARANSDPIGPCVNDTCPDHYVCVKDDNKCYPIDE</sequence>
<reference evidence="2" key="1">
    <citation type="submission" date="2012-09" db="EMBL/GenBank/DDBJ databases">
        <authorList>
            <person name="Martin A.A."/>
        </authorList>
    </citation>
    <scope>NUCLEOTIDE SEQUENCE</scope>
</reference>
<protein>
    <submittedName>
        <fullName evidence="3">CC domain-containing protein</fullName>
    </submittedName>
</protein>
<evidence type="ECO:0000256" key="1">
    <source>
        <dbReference type="SAM" id="SignalP"/>
    </source>
</evidence>
<dbReference type="Proteomes" id="UP000035642">
    <property type="component" value="Unassembled WGS sequence"/>
</dbReference>
<dbReference type="WBParaSite" id="ACAC_0000717101-mRNA-1">
    <property type="protein sequence ID" value="ACAC_0000717101-mRNA-1"/>
    <property type="gene ID" value="ACAC_0000717101"/>
</dbReference>
<accession>A0A0K0DAA4</accession>
<dbReference type="AlphaFoldDB" id="A0A0K0DAA4"/>
<feature type="signal peptide" evidence="1">
    <location>
        <begin position="1"/>
        <end position="16"/>
    </location>
</feature>
<keyword evidence="2" id="KW-1185">Reference proteome</keyword>
<name>A0A0K0DAA4_ANGCA</name>
<evidence type="ECO:0000313" key="3">
    <source>
        <dbReference type="WBParaSite" id="ACAC_0000717101-mRNA-1"/>
    </source>
</evidence>
<feature type="chain" id="PRO_5005326498" evidence="1">
    <location>
        <begin position="17"/>
        <end position="120"/>
    </location>
</feature>
<reference evidence="3" key="2">
    <citation type="submission" date="2017-02" db="UniProtKB">
        <authorList>
            <consortium name="WormBaseParasite"/>
        </authorList>
    </citation>
    <scope>IDENTIFICATION</scope>
</reference>
<organism evidence="2 3">
    <name type="scientific">Angiostrongylus cantonensis</name>
    <name type="common">Rat lungworm</name>
    <dbReference type="NCBI Taxonomy" id="6313"/>
    <lineage>
        <taxon>Eukaryota</taxon>
        <taxon>Metazoa</taxon>
        <taxon>Ecdysozoa</taxon>
        <taxon>Nematoda</taxon>
        <taxon>Chromadorea</taxon>
        <taxon>Rhabditida</taxon>
        <taxon>Rhabditina</taxon>
        <taxon>Rhabditomorpha</taxon>
        <taxon>Strongyloidea</taxon>
        <taxon>Metastrongylidae</taxon>
        <taxon>Angiostrongylus</taxon>
    </lineage>
</organism>
<proteinExistence type="predicted"/>